<dbReference type="AlphaFoldDB" id="A0A4V6N9K3"/>
<gene>
    <name evidence="1" type="ORF">C4B24_02475</name>
</gene>
<reference evidence="1 2" key="1">
    <citation type="submission" date="2018-02" db="EMBL/GenBank/DDBJ databases">
        <title>Mycoplasma marinum and Mycoplasma todarodis sp. nov., moderately halophilic and psychrotolerant mycoplasmas isolated from cephalopods.</title>
        <authorList>
            <person name="Viver T."/>
        </authorList>
    </citation>
    <scope>NUCLEOTIDE SEQUENCE [LARGE SCALE GENOMIC DNA]</scope>
    <source>
        <strain evidence="1 2">PE</strain>
    </source>
</reference>
<accession>A0A4V6N9K3</accession>
<dbReference type="OrthoDB" id="9843938at2"/>
<dbReference type="EMBL" id="PSZO01000009">
    <property type="protein sequence ID" value="TCG11288.1"/>
    <property type="molecule type" value="Genomic_DNA"/>
</dbReference>
<dbReference type="RefSeq" id="WP_131599009.1">
    <property type="nucleotide sequence ID" value="NZ_CBDBYK010000010.1"/>
</dbReference>
<name>A0A4V6N9K3_9MOLU</name>
<keyword evidence="2" id="KW-1185">Reference proteome</keyword>
<evidence type="ECO:0000313" key="1">
    <source>
        <dbReference type="EMBL" id="TCG11288.1"/>
    </source>
</evidence>
<organism evidence="1 2">
    <name type="scientific">Mycoplasma marinum</name>
    <dbReference type="NCBI Taxonomy" id="1937190"/>
    <lineage>
        <taxon>Bacteria</taxon>
        <taxon>Bacillati</taxon>
        <taxon>Mycoplasmatota</taxon>
        <taxon>Mollicutes</taxon>
        <taxon>Mycoplasmataceae</taxon>
        <taxon>Mycoplasma</taxon>
    </lineage>
</organism>
<sequence length="125" mass="14722">MNTYKTIPFHILLIRSLAKDFEARKIDWRELYDILFVEGTDIYREFVVTLINAGISLDSNVNYKDSIENTQHAVVIFEEDEERRVLTNLKYREDFKIPKTVTVNVLLGRLGYTIVKEPKKVKINK</sequence>
<dbReference type="Proteomes" id="UP000294192">
    <property type="component" value="Unassembled WGS sequence"/>
</dbReference>
<protein>
    <submittedName>
        <fullName evidence="1">Uncharacterized protein</fullName>
    </submittedName>
</protein>
<proteinExistence type="predicted"/>
<comment type="caution">
    <text evidence="1">The sequence shown here is derived from an EMBL/GenBank/DDBJ whole genome shotgun (WGS) entry which is preliminary data.</text>
</comment>
<evidence type="ECO:0000313" key="2">
    <source>
        <dbReference type="Proteomes" id="UP000294192"/>
    </source>
</evidence>